<gene>
    <name evidence="2" type="ORF">DWY96_14935</name>
</gene>
<proteinExistence type="predicted"/>
<dbReference type="PANTHER" id="PTHR37291:SF1">
    <property type="entry name" value="TYPE IV METHYL-DIRECTED RESTRICTION ENZYME ECOKMCRB SUBUNIT"/>
    <property type="match status" value="1"/>
</dbReference>
<dbReference type="GO" id="GO:0005524">
    <property type="term" value="F:ATP binding"/>
    <property type="evidence" value="ECO:0007669"/>
    <property type="project" value="InterPro"/>
</dbReference>
<sequence length="916" mass="104770">MTKATIELIDQLCGIIDKSKYLILSGTMAVGKTYLANLIAEKSCEAKYCSQGIFNKGGTYEIETELISIHPSFYYEDFVNGIIIDTESGNINFHYADKVFLTLLKKANKSWEKKEDKKYFLILDDISRGAISGILGDMLPLIEPHGQTTYKTVLSDGETISVSPNVYIIATRSTLIDSVEQMNYGFLRHFYEYQLNNDYMYMCDSATDVYSDYDMSANAMFYRTKRIVTDYLRHRYQMSSVEKERYVIGHGMYKDTGTAMIARNQIIPLLRQYVKDNVLAKTANVSIAALQKLVDGQYSKDRTLADVNRIVLQKTGITADSFRSEGLTHQPLVNLVSRIKEQGLVDDTDIANDIMFNPQVVVRKKAKLDKVERDFPTPGYLYIEKSNRDIYTYGTTKNKSGATKRPRFFYSGSVNDAVSVDGIDYAIASEMQPGEYSRWYEELDSGNEENERYSSSPNSIMFRILRSYYRALSKHYGGYLSEYPGDENIARLKAYAEQEYKHLVSESRKLHPEVSDEKEVNAKANDDFRDVIHDLVLFWKDRGETISVGGQTILVEGVYKVDSSKRYEEYSRAMETLGIHQMIMQGPPGTSKTYSAREYLKYEACKVNGREISDSDLDALQIMDYKEGATISSWAKDNVGKTPGIAWDIVQFHPSYGYEDFVRGIEVGTIKTEHGSNVSYETVNKILGKIAEVASRKEYEKTKFYLVIDEINRANLATVFGELIYGLEYRGRSVATPYTVKNSNKVELPDNLYIIGTMNTADKSIGGIDYAIRRRFLFFSLLPERKTILEFRKGKCSDPDEEKKQIEINETAVSLFDRVSELFNSENLNSEYYKDDVQIGHTYFLVTSVEQLYLRFRYQIIPILREYYKDGMFQLETPETDTDGWYGLLGCINGTVDINAEEDRVKDIFEKLIKNG</sequence>
<evidence type="ECO:0000313" key="3">
    <source>
        <dbReference type="Proteomes" id="UP000283738"/>
    </source>
</evidence>
<dbReference type="Pfam" id="PF07728">
    <property type="entry name" value="AAA_5"/>
    <property type="match status" value="1"/>
</dbReference>
<name>A0A3R5Y1R0_9FIRM</name>
<feature type="domain" description="ATPase dynein-related AAA" evidence="1">
    <location>
        <begin position="648"/>
        <end position="776"/>
    </location>
</feature>
<dbReference type="InterPro" id="IPR052934">
    <property type="entry name" value="Methyl-DNA_Rec/Restrict_Enz"/>
</dbReference>
<dbReference type="Proteomes" id="UP000283738">
    <property type="component" value="Unassembled WGS sequence"/>
</dbReference>
<evidence type="ECO:0000313" key="2">
    <source>
        <dbReference type="EMBL" id="RGQ45806.1"/>
    </source>
</evidence>
<organism evidence="2 3">
    <name type="scientific">Roseburia inulinivorans</name>
    <dbReference type="NCBI Taxonomy" id="360807"/>
    <lineage>
        <taxon>Bacteria</taxon>
        <taxon>Bacillati</taxon>
        <taxon>Bacillota</taxon>
        <taxon>Clostridia</taxon>
        <taxon>Lachnospirales</taxon>
        <taxon>Lachnospiraceae</taxon>
        <taxon>Roseburia</taxon>
    </lineage>
</organism>
<dbReference type="SUPFAM" id="SSF52540">
    <property type="entry name" value="P-loop containing nucleoside triphosphate hydrolases"/>
    <property type="match status" value="2"/>
</dbReference>
<dbReference type="InterPro" id="IPR011704">
    <property type="entry name" value="ATPase_dyneun-rel_AAA"/>
</dbReference>
<dbReference type="PANTHER" id="PTHR37291">
    <property type="entry name" value="5-METHYLCYTOSINE-SPECIFIC RESTRICTION ENZYME B"/>
    <property type="match status" value="1"/>
</dbReference>
<dbReference type="RefSeq" id="WP_118111916.1">
    <property type="nucleotide sequence ID" value="NZ_QRTF01000043.1"/>
</dbReference>
<dbReference type="InterPro" id="IPR027417">
    <property type="entry name" value="P-loop_NTPase"/>
</dbReference>
<reference evidence="2 3" key="1">
    <citation type="submission" date="2018-08" db="EMBL/GenBank/DDBJ databases">
        <title>A genome reference for cultivated species of the human gut microbiota.</title>
        <authorList>
            <person name="Zou Y."/>
            <person name="Xue W."/>
            <person name="Luo G."/>
        </authorList>
    </citation>
    <scope>NUCLEOTIDE SEQUENCE [LARGE SCALE GENOMIC DNA]</scope>
    <source>
        <strain evidence="2 3">AF28-15</strain>
    </source>
</reference>
<evidence type="ECO:0000259" key="1">
    <source>
        <dbReference type="Pfam" id="PF07728"/>
    </source>
</evidence>
<dbReference type="EMBL" id="QRTF01000043">
    <property type="protein sequence ID" value="RGQ45806.1"/>
    <property type="molecule type" value="Genomic_DNA"/>
</dbReference>
<dbReference type="Gene3D" id="3.40.50.300">
    <property type="entry name" value="P-loop containing nucleotide triphosphate hydrolases"/>
    <property type="match status" value="2"/>
</dbReference>
<dbReference type="AlphaFoldDB" id="A0A3R5Y1R0"/>
<accession>A0A3R5Y1R0</accession>
<dbReference type="GO" id="GO:0016887">
    <property type="term" value="F:ATP hydrolysis activity"/>
    <property type="evidence" value="ECO:0007669"/>
    <property type="project" value="InterPro"/>
</dbReference>
<protein>
    <recommendedName>
        <fullName evidence="1">ATPase dynein-related AAA domain-containing protein</fullName>
    </recommendedName>
</protein>
<comment type="caution">
    <text evidence="2">The sequence shown here is derived from an EMBL/GenBank/DDBJ whole genome shotgun (WGS) entry which is preliminary data.</text>
</comment>